<name>A0A0D3IPB7_EMIH1</name>
<evidence type="ECO:0008006" key="4">
    <source>
        <dbReference type="Google" id="ProtNLM"/>
    </source>
</evidence>
<dbReference type="GeneID" id="17259223"/>
<dbReference type="PaxDb" id="2903-EOD13102"/>
<dbReference type="Proteomes" id="UP000013827">
    <property type="component" value="Unassembled WGS sequence"/>
</dbReference>
<dbReference type="Gene3D" id="3.30.730.10">
    <property type="entry name" value="AP2/ERF domain"/>
    <property type="match status" value="1"/>
</dbReference>
<protein>
    <recommendedName>
        <fullName evidence="4">AP2/ERF domain-containing protein</fullName>
    </recommendedName>
</protein>
<organism evidence="2 3">
    <name type="scientific">Emiliania huxleyi (strain CCMP1516)</name>
    <dbReference type="NCBI Taxonomy" id="280463"/>
    <lineage>
        <taxon>Eukaryota</taxon>
        <taxon>Haptista</taxon>
        <taxon>Haptophyta</taxon>
        <taxon>Prymnesiophyceae</taxon>
        <taxon>Isochrysidales</taxon>
        <taxon>Noelaerhabdaceae</taxon>
        <taxon>Emiliania</taxon>
    </lineage>
</organism>
<evidence type="ECO:0000313" key="2">
    <source>
        <dbReference type="EnsemblProtists" id="EOD13102"/>
    </source>
</evidence>
<evidence type="ECO:0000256" key="1">
    <source>
        <dbReference type="SAM" id="MobiDB-lite"/>
    </source>
</evidence>
<keyword evidence="3" id="KW-1185">Reference proteome</keyword>
<dbReference type="GO" id="GO:0003700">
    <property type="term" value="F:DNA-binding transcription factor activity"/>
    <property type="evidence" value="ECO:0007669"/>
    <property type="project" value="InterPro"/>
</dbReference>
<evidence type="ECO:0000313" key="3">
    <source>
        <dbReference type="Proteomes" id="UP000013827"/>
    </source>
</evidence>
<dbReference type="KEGG" id="ehx:EMIHUDRAFT_437161"/>
<reference evidence="3" key="1">
    <citation type="journal article" date="2013" name="Nature">
        <title>Pan genome of the phytoplankton Emiliania underpins its global distribution.</title>
        <authorList>
            <person name="Read B.A."/>
            <person name="Kegel J."/>
            <person name="Klute M.J."/>
            <person name="Kuo A."/>
            <person name="Lefebvre S.C."/>
            <person name="Maumus F."/>
            <person name="Mayer C."/>
            <person name="Miller J."/>
            <person name="Monier A."/>
            <person name="Salamov A."/>
            <person name="Young J."/>
            <person name="Aguilar M."/>
            <person name="Claverie J.M."/>
            <person name="Frickenhaus S."/>
            <person name="Gonzalez K."/>
            <person name="Herman E.K."/>
            <person name="Lin Y.C."/>
            <person name="Napier J."/>
            <person name="Ogata H."/>
            <person name="Sarno A.F."/>
            <person name="Shmutz J."/>
            <person name="Schroeder D."/>
            <person name="de Vargas C."/>
            <person name="Verret F."/>
            <person name="von Dassow P."/>
            <person name="Valentin K."/>
            <person name="Van de Peer Y."/>
            <person name="Wheeler G."/>
            <person name="Dacks J.B."/>
            <person name="Delwiche C.F."/>
            <person name="Dyhrman S.T."/>
            <person name="Glockner G."/>
            <person name="John U."/>
            <person name="Richards T."/>
            <person name="Worden A.Z."/>
            <person name="Zhang X."/>
            <person name="Grigoriev I.V."/>
            <person name="Allen A.E."/>
            <person name="Bidle K."/>
            <person name="Borodovsky M."/>
            <person name="Bowler C."/>
            <person name="Brownlee C."/>
            <person name="Cock J.M."/>
            <person name="Elias M."/>
            <person name="Gladyshev V.N."/>
            <person name="Groth M."/>
            <person name="Guda C."/>
            <person name="Hadaegh A."/>
            <person name="Iglesias-Rodriguez M.D."/>
            <person name="Jenkins J."/>
            <person name="Jones B.M."/>
            <person name="Lawson T."/>
            <person name="Leese F."/>
            <person name="Lindquist E."/>
            <person name="Lobanov A."/>
            <person name="Lomsadze A."/>
            <person name="Malik S.B."/>
            <person name="Marsh M.E."/>
            <person name="Mackinder L."/>
            <person name="Mock T."/>
            <person name="Mueller-Roeber B."/>
            <person name="Pagarete A."/>
            <person name="Parker M."/>
            <person name="Probert I."/>
            <person name="Quesneville H."/>
            <person name="Raines C."/>
            <person name="Rensing S.A."/>
            <person name="Riano-Pachon D.M."/>
            <person name="Richier S."/>
            <person name="Rokitta S."/>
            <person name="Shiraiwa Y."/>
            <person name="Soanes D.M."/>
            <person name="van der Giezen M."/>
            <person name="Wahlund T.M."/>
            <person name="Williams B."/>
            <person name="Wilson W."/>
            <person name="Wolfe G."/>
            <person name="Wurch L.L."/>
        </authorList>
    </citation>
    <scope>NUCLEOTIDE SEQUENCE</scope>
</reference>
<dbReference type="EnsemblProtists" id="EOD13102">
    <property type="protein sequence ID" value="EOD13102"/>
    <property type="gene ID" value="EMIHUDRAFT_437161"/>
</dbReference>
<reference evidence="2" key="2">
    <citation type="submission" date="2024-10" db="UniProtKB">
        <authorList>
            <consortium name="EnsemblProtists"/>
        </authorList>
    </citation>
    <scope>IDENTIFICATION</scope>
</reference>
<dbReference type="InterPro" id="IPR016177">
    <property type="entry name" value="DNA-bd_dom_sf"/>
</dbReference>
<dbReference type="RefSeq" id="XP_005765531.1">
    <property type="nucleotide sequence ID" value="XM_005765474.1"/>
</dbReference>
<feature type="region of interest" description="Disordered" evidence="1">
    <location>
        <begin position="198"/>
        <end position="235"/>
    </location>
</feature>
<dbReference type="AlphaFoldDB" id="A0A0D3IPB7"/>
<feature type="compositionally biased region" description="Pro residues" evidence="1">
    <location>
        <begin position="208"/>
        <end position="217"/>
    </location>
</feature>
<dbReference type="GO" id="GO:0003677">
    <property type="term" value="F:DNA binding"/>
    <property type="evidence" value="ECO:0007669"/>
    <property type="project" value="InterPro"/>
</dbReference>
<dbReference type="SUPFAM" id="SSF54171">
    <property type="entry name" value="DNA-binding domain"/>
    <property type="match status" value="1"/>
</dbReference>
<accession>A0A0D3IPB7</accession>
<sequence>MALPATSSLTCAPHYPGKSWNPGAADKSYRMQAASSDAPAESSRRSYTLLGEHVLIPAISKNNTTGYKCVSYHSGKNKFQARVQTGSKFVHLGYFGTAKEAATAYARSEYGRADAAKLLQPRAAPTAAGAEAIRQAAREGLTLTASSNSTGYKGVCYRPKERGSKKYELKVRVGDKMAFLGCFATAEEAALFFARREAGRDTSDHAALPPPPPPPAPSTAAGTEAIQQAGGEVGD</sequence>
<dbReference type="InterPro" id="IPR036955">
    <property type="entry name" value="AP2/ERF_dom_sf"/>
</dbReference>
<dbReference type="HOGENOM" id="CLU_046619_2_0_1"/>
<proteinExistence type="predicted"/>